<organism evidence="1">
    <name type="scientific">Acinetobacter baumannii</name>
    <dbReference type="NCBI Taxonomy" id="470"/>
    <lineage>
        <taxon>Bacteria</taxon>
        <taxon>Pseudomonadati</taxon>
        <taxon>Pseudomonadota</taxon>
        <taxon>Gammaproteobacteria</taxon>
        <taxon>Moraxellales</taxon>
        <taxon>Moraxellaceae</taxon>
        <taxon>Acinetobacter</taxon>
        <taxon>Acinetobacter calcoaceticus/baumannii complex</taxon>
    </lineage>
</organism>
<proteinExistence type="predicted"/>
<name>A0A6F8TCQ8_ACIBA</name>
<reference evidence="1" key="1">
    <citation type="submission" date="2020-03" db="EMBL/GenBank/DDBJ databases">
        <title>Complete genome sequence of Acinetobacter baumannii ATCC19606T, which is a model strain for tolerization of antimicrobial agents.</title>
        <authorList>
            <person name="Tsubouchi T."/>
            <person name="Suzuki M."/>
            <person name="Niki M."/>
            <person name="Oinuma K."/>
            <person name="Niki M."/>
            <person name="Shibayama K."/>
            <person name="Kakeya H."/>
            <person name="Kaneko Y."/>
        </authorList>
    </citation>
    <scope>NUCLEOTIDE SEQUENCE</scope>
    <source>
        <strain evidence="1">ATCC19606</strain>
    </source>
</reference>
<gene>
    <name evidence="1" type="ORF">ATCC19606_10930</name>
</gene>
<dbReference type="AlphaFoldDB" id="A0A6F8TCQ8"/>
<dbReference type="EMBL" id="AP022836">
    <property type="protein sequence ID" value="BCA98757.1"/>
    <property type="molecule type" value="Genomic_DNA"/>
</dbReference>
<accession>A0A6F8TCQ8</accession>
<protein>
    <submittedName>
        <fullName evidence="1">Uncharacterized protein</fullName>
    </submittedName>
</protein>
<evidence type="ECO:0000313" key="1">
    <source>
        <dbReference type="EMBL" id="BCA98757.1"/>
    </source>
</evidence>
<sequence length="186" mass="21348">MNMLALKPELLCPSFPYLDMSTDIQVEGETVYFDLTYGCNVLNCQIKAETTYDTREVTDQFSGCAHDQEYEVLVVDTRTHAVVTDKDGIESPIGLRFKLTDAQVHSLNEQLKYYAEELADEEREWCDQVHEKRKLLEAIDVLIRRPASATETTLAEAMAYFKMLIEESTQGQIEVRYSDTTQQLPF</sequence>